<keyword evidence="6" id="KW-0812">Transmembrane</keyword>
<gene>
    <name evidence="8" type="ORF">EGI31_21405</name>
</gene>
<evidence type="ECO:0000256" key="1">
    <source>
        <dbReference type="ARBA" id="ARBA00004442"/>
    </source>
</evidence>
<feature type="transmembrane region" description="Helical" evidence="6">
    <location>
        <begin position="58"/>
        <end position="76"/>
    </location>
</feature>
<comment type="subcellular location">
    <subcellularLocation>
        <location evidence="1">Cell outer membrane</location>
    </subcellularLocation>
</comment>
<dbReference type="PRINTS" id="PR01021">
    <property type="entry name" value="OMPADOMAIN"/>
</dbReference>
<proteinExistence type="predicted"/>
<dbReference type="AlphaFoldDB" id="A0AAE3H7C8"/>
<evidence type="ECO:0000313" key="8">
    <source>
        <dbReference type="EMBL" id="MCP9765500.1"/>
    </source>
</evidence>
<evidence type="ECO:0000256" key="2">
    <source>
        <dbReference type="ARBA" id="ARBA00023136"/>
    </source>
</evidence>
<name>A0AAE3H7C8_9BACT</name>
<dbReference type="Pfam" id="PF13488">
    <property type="entry name" value="Gly-zipper_Omp"/>
    <property type="match status" value="1"/>
</dbReference>
<dbReference type="Pfam" id="PF00691">
    <property type="entry name" value="OmpA"/>
    <property type="match status" value="1"/>
</dbReference>
<dbReference type="PROSITE" id="PS51257">
    <property type="entry name" value="PROKAR_LIPOPROTEIN"/>
    <property type="match status" value="1"/>
</dbReference>
<dbReference type="PANTHER" id="PTHR30329:SF21">
    <property type="entry name" value="LIPOPROTEIN YIAD-RELATED"/>
    <property type="match status" value="1"/>
</dbReference>
<reference evidence="8 9" key="1">
    <citation type="submission" date="2018-11" db="EMBL/GenBank/DDBJ databases">
        <title>Novel bacteria species description.</title>
        <authorList>
            <person name="Han J.-H."/>
        </authorList>
    </citation>
    <scope>NUCLEOTIDE SEQUENCE [LARGE SCALE GENOMIC DNA]</scope>
    <source>
        <strain evidence="8 9">KCTC23259</strain>
    </source>
</reference>
<dbReference type="InterPro" id="IPR050330">
    <property type="entry name" value="Bact_OuterMem_StrucFunc"/>
</dbReference>
<keyword evidence="3" id="KW-0998">Cell outer membrane</keyword>
<dbReference type="SUPFAM" id="SSF103088">
    <property type="entry name" value="OmpA-like"/>
    <property type="match status" value="1"/>
</dbReference>
<accession>A0AAE3H7C8</accession>
<sequence>MKKVIISLLTITTLIVGCKTTQSQKKSNLSKTEKGAIIGTSSGAVLGGILGNKKNSTALGAILGATVGGAVGVIIGNKMDKQAKKIQDELGNVAKVERVGEGIKLTFDSQLLFDFGKASLRESNKDDLWKLANTLKQYPDTDVLIVGHTDNVGSESFNQALSKKRATAVSGELTSTGISKTRVKIKGKGESQPTETNETDLGRSQNRRVEIAIYANKKMKTEANKEAI</sequence>
<keyword evidence="9" id="KW-1185">Reference proteome</keyword>
<feature type="region of interest" description="Disordered" evidence="5">
    <location>
        <begin position="184"/>
        <end position="204"/>
    </location>
</feature>
<dbReference type="Proteomes" id="UP001204144">
    <property type="component" value="Unassembled WGS sequence"/>
</dbReference>
<dbReference type="GO" id="GO:0009279">
    <property type="term" value="C:cell outer membrane"/>
    <property type="evidence" value="ECO:0007669"/>
    <property type="project" value="UniProtKB-SubCell"/>
</dbReference>
<dbReference type="RefSeq" id="WP_255039200.1">
    <property type="nucleotide sequence ID" value="NZ_RJUF01000184.1"/>
</dbReference>
<dbReference type="CDD" id="cd07185">
    <property type="entry name" value="OmpA_C-like"/>
    <property type="match status" value="1"/>
</dbReference>
<evidence type="ECO:0000313" key="9">
    <source>
        <dbReference type="Proteomes" id="UP001204144"/>
    </source>
</evidence>
<dbReference type="InterPro" id="IPR039567">
    <property type="entry name" value="Gly-zipper"/>
</dbReference>
<dbReference type="PANTHER" id="PTHR30329">
    <property type="entry name" value="STATOR ELEMENT OF FLAGELLAR MOTOR COMPLEX"/>
    <property type="match status" value="1"/>
</dbReference>
<evidence type="ECO:0000256" key="4">
    <source>
        <dbReference type="PROSITE-ProRule" id="PRU00473"/>
    </source>
</evidence>
<keyword evidence="2 4" id="KW-0472">Membrane</keyword>
<evidence type="ECO:0000256" key="5">
    <source>
        <dbReference type="SAM" id="MobiDB-lite"/>
    </source>
</evidence>
<protein>
    <submittedName>
        <fullName evidence="8">OmpA family protein</fullName>
    </submittedName>
</protein>
<keyword evidence="6" id="KW-1133">Transmembrane helix</keyword>
<organism evidence="8 9">
    <name type="scientific">Lacihabitans soyangensis</name>
    <dbReference type="NCBI Taxonomy" id="869394"/>
    <lineage>
        <taxon>Bacteria</taxon>
        <taxon>Pseudomonadati</taxon>
        <taxon>Bacteroidota</taxon>
        <taxon>Cytophagia</taxon>
        <taxon>Cytophagales</taxon>
        <taxon>Leadbetterellaceae</taxon>
        <taxon>Lacihabitans</taxon>
    </lineage>
</organism>
<evidence type="ECO:0000256" key="3">
    <source>
        <dbReference type="ARBA" id="ARBA00023237"/>
    </source>
</evidence>
<dbReference type="InterPro" id="IPR006664">
    <property type="entry name" value="OMP_bac"/>
</dbReference>
<dbReference type="InterPro" id="IPR006665">
    <property type="entry name" value="OmpA-like"/>
</dbReference>
<dbReference type="InterPro" id="IPR036737">
    <property type="entry name" value="OmpA-like_sf"/>
</dbReference>
<dbReference type="Gene3D" id="3.30.1330.60">
    <property type="entry name" value="OmpA-like domain"/>
    <property type="match status" value="1"/>
</dbReference>
<dbReference type="EMBL" id="RJUF01000184">
    <property type="protein sequence ID" value="MCP9765500.1"/>
    <property type="molecule type" value="Genomic_DNA"/>
</dbReference>
<comment type="caution">
    <text evidence="8">The sequence shown here is derived from an EMBL/GenBank/DDBJ whole genome shotgun (WGS) entry which is preliminary data.</text>
</comment>
<dbReference type="PROSITE" id="PS51123">
    <property type="entry name" value="OMPA_2"/>
    <property type="match status" value="1"/>
</dbReference>
<evidence type="ECO:0000256" key="6">
    <source>
        <dbReference type="SAM" id="Phobius"/>
    </source>
</evidence>
<evidence type="ECO:0000259" key="7">
    <source>
        <dbReference type="PROSITE" id="PS51123"/>
    </source>
</evidence>
<feature type="domain" description="OmpA-like" evidence="7">
    <location>
        <begin position="99"/>
        <end position="217"/>
    </location>
</feature>